<evidence type="ECO:0000256" key="7">
    <source>
        <dbReference type="ARBA" id="ARBA00022989"/>
    </source>
</evidence>
<evidence type="ECO:0000256" key="11">
    <source>
        <dbReference type="SAM" id="Phobius"/>
    </source>
</evidence>
<evidence type="ECO:0000256" key="9">
    <source>
        <dbReference type="ARBA" id="ARBA00037295"/>
    </source>
</evidence>
<evidence type="ECO:0000256" key="3">
    <source>
        <dbReference type="ARBA" id="ARBA00022448"/>
    </source>
</evidence>
<keyword evidence="8 11" id="KW-0472">Membrane</keyword>
<comment type="similarity">
    <text evidence="2">Belongs to the major facilitator superfamily. Metabolite:H+ Symporter (MHS) family (TC 2.A.1.6) family.</text>
</comment>
<comment type="function">
    <text evidence="9">May be a proton symporter involved in the uptake of osmolytes such as proline and glycine betaine.</text>
</comment>
<feature type="transmembrane region" description="Helical" evidence="11">
    <location>
        <begin position="121"/>
        <end position="141"/>
    </location>
</feature>
<evidence type="ECO:0000256" key="2">
    <source>
        <dbReference type="ARBA" id="ARBA00008240"/>
    </source>
</evidence>
<evidence type="ECO:0000256" key="5">
    <source>
        <dbReference type="ARBA" id="ARBA00022692"/>
    </source>
</evidence>
<dbReference type="PANTHER" id="PTHR43045:SF1">
    <property type="entry name" value="SHIKIMATE TRANSPORTER"/>
    <property type="match status" value="1"/>
</dbReference>
<dbReference type="EMBL" id="CP035495">
    <property type="protein sequence ID" value="QAY62771.1"/>
    <property type="molecule type" value="Genomic_DNA"/>
</dbReference>
<feature type="transmembrane region" description="Helical" evidence="11">
    <location>
        <begin position="65"/>
        <end position="84"/>
    </location>
</feature>
<dbReference type="Gene3D" id="1.20.1250.20">
    <property type="entry name" value="MFS general substrate transporter like domains"/>
    <property type="match status" value="1"/>
</dbReference>
<keyword evidence="14" id="KW-1185">Reference proteome</keyword>
<dbReference type="InterPro" id="IPR020846">
    <property type="entry name" value="MFS_dom"/>
</dbReference>
<accession>A0A4V0YE29</accession>
<keyword evidence="4" id="KW-1003">Cell membrane</keyword>
<evidence type="ECO:0000256" key="4">
    <source>
        <dbReference type="ARBA" id="ARBA00022475"/>
    </source>
</evidence>
<evidence type="ECO:0000313" key="14">
    <source>
        <dbReference type="Proteomes" id="UP000291758"/>
    </source>
</evidence>
<feature type="transmembrane region" description="Helical" evidence="11">
    <location>
        <begin position="345"/>
        <end position="363"/>
    </location>
</feature>
<keyword evidence="3" id="KW-0813">Transport</keyword>
<feature type="transmembrane region" description="Helical" evidence="11">
    <location>
        <begin position="319"/>
        <end position="339"/>
    </location>
</feature>
<evidence type="ECO:0000256" key="10">
    <source>
        <dbReference type="ARBA" id="ARBA00039918"/>
    </source>
</evidence>
<dbReference type="GO" id="GO:0015293">
    <property type="term" value="F:symporter activity"/>
    <property type="evidence" value="ECO:0007669"/>
    <property type="project" value="UniProtKB-KW"/>
</dbReference>
<evidence type="ECO:0000256" key="1">
    <source>
        <dbReference type="ARBA" id="ARBA00004651"/>
    </source>
</evidence>
<feature type="transmembrane region" description="Helical" evidence="11">
    <location>
        <begin position="162"/>
        <end position="185"/>
    </location>
</feature>
<evidence type="ECO:0000259" key="12">
    <source>
        <dbReference type="PROSITE" id="PS50850"/>
    </source>
</evidence>
<dbReference type="RefSeq" id="WP_129203226.1">
    <property type="nucleotide sequence ID" value="NZ_CP035495.1"/>
</dbReference>
<keyword evidence="5 11" id="KW-0812">Transmembrane</keyword>
<feature type="transmembrane region" description="Helical" evidence="11">
    <location>
        <begin position="248"/>
        <end position="270"/>
    </location>
</feature>
<evidence type="ECO:0000313" key="13">
    <source>
        <dbReference type="EMBL" id="QAY62771.1"/>
    </source>
</evidence>
<feature type="transmembrane region" description="Helical" evidence="11">
    <location>
        <begin position="290"/>
        <end position="312"/>
    </location>
</feature>
<feature type="transmembrane region" description="Helical" evidence="11">
    <location>
        <begin position="412"/>
        <end position="432"/>
    </location>
</feature>
<dbReference type="SUPFAM" id="SSF103473">
    <property type="entry name" value="MFS general substrate transporter"/>
    <property type="match status" value="1"/>
</dbReference>
<dbReference type="FunFam" id="1.20.1250.20:FF:000001">
    <property type="entry name" value="Dicarboxylate MFS transporter"/>
    <property type="match status" value="1"/>
</dbReference>
<comment type="subcellular location">
    <subcellularLocation>
        <location evidence="1">Cell membrane</location>
        <topology evidence="1">Multi-pass membrane protein</topology>
    </subcellularLocation>
</comment>
<sequence length="462" mass="48807">MALEGSTTVLSTKRKEDRRVALATLVGTSIEWYDFFIYANAAALVLAPLYFDPFTASGSEVAGRILSFATVGVSFLFRPLGAIVSGHLGDRVGRKAMLVGTLLLMGLSTALIGLVPTHAQIGVAAPVLLVLLRIVQGFSAGGEWGGAALMAVEHAPARKRGLFGGFPQIGVPIGMLVATGVLAIVTATTTDEQFLSWGWRVPFLMSIALVAVGLVIRLGVSESPVFKELNEAAEQEQVKMPVLEVMRYCWPAILLGALTFTANNGNGYMITGGYILSYSTNDLGVNRASILGAVTIAAAVWGVTTMVGAAWSDKVGRTTVYKVGFVWMLLWAFPLFWIIDTTNPTLIGLSMSVLAVGLGLTYGPQAALFTEMFPAKVRYSGAALAYAFGAILGGAFSPLIATWLQATFKTSASVSTYLAILSVIALTATFLIKDRTGRPLDASATDIPGAQRLEAALQDAPR</sequence>
<dbReference type="PROSITE" id="PS50850">
    <property type="entry name" value="MFS"/>
    <property type="match status" value="1"/>
</dbReference>
<dbReference type="Pfam" id="PF07690">
    <property type="entry name" value="MFS_1"/>
    <property type="match status" value="1"/>
</dbReference>
<protein>
    <recommendedName>
        <fullName evidence="10">Putative proline/betaine transporter</fullName>
    </recommendedName>
</protein>
<keyword evidence="6" id="KW-0769">Symport</keyword>
<reference evidence="13 14" key="1">
    <citation type="submission" date="2019-01" db="EMBL/GenBank/DDBJ databases">
        <title>Genome sequencing of strain 2JSPR-7.</title>
        <authorList>
            <person name="Heo J."/>
            <person name="Kim S.-J."/>
            <person name="Kim J.-S."/>
            <person name="Hong S.-B."/>
            <person name="Kwon S.-W."/>
        </authorList>
    </citation>
    <scope>NUCLEOTIDE SEQUENCE [LARGE SCALE GENOMIC DNA]</scope>
    <source>
        <strain evidence="13 14">2JSPR-7</strain>
    </source>
</reference>
<feature type="transmembrane region" description="Helical" evidence="11">
    <location>
        <begin position="197"/>
        <end position="220"/>
    </location>
</feature>
<dbReference type="Proteomes" id="UP000291758">
    <property type="component" value="Chromosome"/>
</dbReference>
<dbReference type="CDD" id="cd17369">
    <property type="entry name" value="MFS_ShiA_like"/>
    <property type="match status" value="1"/>
</dbReference>
<feature type="transmembrane region" description="Helical" evidence="11">
    <location>
        <begin position="96"/>
        <end position="115"/>
    </location>
</feature>
<dbReference type="KEGG" id="xyl:ET495_05315"/>
<feature type="transmembrane region" description="Helical" evidence="11">
    <location>
        <begin position="384"/>
        <end position="406"/>
    </location>
</feature>
<dbReference type="GO" id="GO:0005886">
    <property type="term" value="C:plasma membrane"/>
    <property type="evidence" value="ECO:0007669"/>
    <property type="project" value="UniProtKB-SubCell"/>
</dbReference>
<dbReference type="PANTHER" id="PTHR43045">
    <property type="entry name" value="SHIKIMATE TRANSPORTER"/>
    <property type="match status" value="1"/>
</dbReference>
<dbReference type="InterPro" id="IPR036259">
    <property type="entry name" value="MFS_trans_sf"/>
</dbReference>
<evidence type="ECO:0000256" key="6">
    <source>
        <dbReference type="ARBA" id="ARBA00022847"/>
    </source>
</evidence>
<name>A0A4V0YE29_9MICO</name>
<organism evidence="13 14">
    <name type="scientific">Xylanimonas allomyrinae</name>
    <dbReference type="NCBI Taxonomy" id="2509459"/>
    <lineage>
        <taxon>Bacteria</taxon>
        <taxon>Bacillati</taxon>
        <taxon>Actinomycetota</taxon>
        <taxon>Actinomycetes</taxon>
        <taxon>Micrococcales</taxon>
        <taxon>Promicromonosporaceae</taxon>
        <taxon>Xylanimonas</taxon>
    </lineage>
</organism>
<dbReference type="InterPro" id="IPR011701">
    <property type="entry name" value="MFS"/>
</dbReference>
<keyword evidence="7 11" id="KW-1133">Transmembrane helix</keyword>
<gene>
    <name evidence="13" type="ORF">ET495_05315</name>
</gene>
<proteinExistence type="inferred from homology"/>
<feature type="domain" description="Major facilitator superfamily (MFS) profile" evidence="12">
    <location>
        <begin position="20"/>
        <end position="437"/>
    </location>
</feature>
<dbReference type="AlphaFoldDB" id="A0A4V0YE29"/>
<evidence type="ECO:0000256" key="8">
    <source>
        <dbReference type="ARBA" id="ARBA00023136"/>
    </source>
</evidence>
<dbReference type="OrthoDB" id="8953821at2"/>
<feature type="transmembrane region" description="Helical" evidence="11">
    <location>
        <begin position="20"/>
        <end position="45"/>
    </location>
</feature>